<dbReference type="InterPro" id="IPR004540">
    <property type="entry name" value="Transl_elong_EFG/EF2"/>
</dbReference>
<dbReference type="InterPro" id="IPR005225">
    <property type="entry name" value="Small_GTP-bd"/>
</dbReference>
<dbReference type="FunFam" id="3.30.70.870:FF:000001">
    <property type="entry name" value="Elongation factor G"/>
    <property type="match status" value="1"/>
</dbReference>
<dbReference type="FunFam" id="3.40.50.300:FF:000029">
    <property type="entry name" value="Elongation factor G"/>
    <property type="match status" value="1"/>
</dbReference>
<dbReference type="FunFam" id="3.30.230.10:FF:000003">
    <property type="entry name" value="Elongation factor G"/>
    <property type="match status" value="1"/>
</dbReference>
<feature type="domain" description="Tr-type G" evidence="10">
    <location>
        <begin position="8"/>
        <end position="284"/>
    </location>
</feature>
<dbReference type="GO" id="GO:0003924">
    <property type="term" value="F:GTPase activity"/>
    <property type="evidence" value="ECO:0007669"/>
    <property type="project" value="InterPro"/>
</dbReference>
<dbReference type="SUPFAM" id="SSF54980">
    <property type="entry name" value="EF-G C-terminal domain-like"/>
    <property type="match status" value="2"/>
</dbReference>
<dbReference type="SUPFAM" id="SSF52540">
    <property type="entry name" value="P-loop containing nucleoside triphosphate hydrolases"/>
    <property type="match status" value="1"/>
</dbReference>
<dbReference type="Proteomes" id="UP000237889">
    <property type="component" value="Chromosome"/>
</dbReference>
<dbReference type="InterPro" id="IPR014721">
    <property type="entry name" value="Ribsml_uS5_D2-typ_fold_subgr"/>
</dbReference>
<dbReference type="NCBIfam" id="NF009379">
    <property type="entry name" value="PRK12740.1-3"/>
    <property type="match status" value="1"/>
</dbReference>
<comment type="subcellular location">
    <subcellularLocation>
        <location evidence="9">Cytoplasm</location>
    </subcellularLocation>
</comment>
<feature type="binding site" evidence="9">
    <location>
        <begin position="17"/>
        <end position="24"/>
    </location>
    <ligand>
        <name>GTP</name>
        <dbReference type="ChEBI" id="CHEBI:37565"/>
    </ligand>
</feature>
<dbReference type="Pfam" id="PF03764">
    <property type="entry name" value="EFG_IV"/>
    <property type="match status" value="1"/>
</dbReference>
<gene>
    <name evidence="9 11" type="primary">fusA</name>
    <name evidence="11" type="ORF">C6569_06115</name>
</gene>
<keyword evidence="12" id="KW-1185">Reference proteome</keyword>
<dbReference type="FunFam" id="3.30.70.240:FF:000001">
    <property type="entry name" value="Elongation factor G"/>
    <property type="match status" value="1"/>
</dbReference>
<dbReference type="GO" id="GO:0032790">
    <property type="term" value="P:ribosome disassembly"/>
    <property type="evidence" value="ECO:0007669"/>
    <property type="project" value="TreeGrafter"/>
</dbReference>
<dbReference type="PANTHER" id="PTHR43261:SF1">
    <property type="entry name" value="RIBOSOME-RELEASING FACTOR 2, MITOCHONDRIAL"/>
    <property type="match status" value="1"/>
</dbReference>
<dbReference type="InterPro" id="IPR041095">
    <property type="entry name" value="EFG_II"/>
</dbReference>
<dbReference type="GO" id="GO:0005737">
    <property type="term" value="C:cytoplasm"/>
    <property type="evidence" value="ECO:0007669"/>
    <property type="project" value="UniProtKB-SubCell"/>
</dbReference>
<feature type="binding site" evidence="9">
    <location>
        <begin position="135"/>
        <end position="138"/>
    </location>
    <ligand>
        <name>GTP</name>
        <dbReference type="ChEBI" id="CHEBI:37565"/>
    </ligand>
</feature>
<organism evidence="11 12">
    <name type="scientific">Phreatobacter cathodiphilus</name>
    <dbReference type="NCBI Taxonomy" id="1868589"/>
    <lineage>
        <taxon>Bacteria</taxon>
        <taxon>Pseudomonadati</taxon>
        <taxon>Pseudomonadota</taxon>
        <taxon>Alphaproteobacteria</taxon>
        <taxon>Hyphomicrobiales</taxon>
        <taxon>Phreatobacteraceae</taxon>
        <taxon>Phreatobacter</taxon>
    </lineage>
</organism>
<dbReference type="PROSITE" id="PS51722">
    <property type="entry name" value="G_TR_2"/>
    <property type="match status" value="1"/>
</dbReference>
<evidence type="ECO:0000256" key="9">
    <source>
        <dbReference type="HAMAP-Rule" id="MF_00054"/>
    </source>
</evidence>
<dbReference type="RefSeq" id="WP_106748007.1">
    <property type="nucleotide sequence ID" value="NZ_CP027668.1"/>
</dbReference>
<accession>A0A2S0N948</accession>
<sequence length="691" mass="75874">MPRTHAIEDYRNFGIMAHIDAGKTTTTERILYYTGKSHKIGEVHDGAATMDFMEQEQERGITITSAATTAQWAGKRLNIIDTPGHVDFTIEVERSLRVLDGAVCVLDSNQGVEPQTETVWRQGDKYKVPRIVFANKMDKTGADFYMCLEDIKKRLGAKPVAIQLPIGSESNFKGLVDLVRMKAVVWSGESLGADFDANLEIPDDLKEKAAQYRNELVEAAVELDDAAMEAYLEGNEPDEATLKRLIRKAVLTSAFFPVLCGSAFKNKGVQTLLDAVVDYLPSPVDVPAIKGIDPKTEAEIERKSSDSEPLSLLGFKIMDDQYGVLTFCRIYSGKLEKGMALLNSSREKNERVGRMVLMHANNREEISEAYAGDIVALVGLKDTRTGDTLCDPQKPVILERMEFPEPVIEMAVEPKTKADQEKMALALMKLASEDPSFRVSTDAESGQTRIKGMGELHLDIKVDILRRTHKVDVTVGAPEVAFREKITKRAEIDYTHKKQTGGTGQFAKIKIIVEPNEAGAGNAFESKIVGGAVPKEYIPGVEKGIDSVMGAGIIAGFPVVDVKTTLIDGAYHDVDSSVLAFEIASRAAMREALQKCGSVLLEPIMSVEVVTPEEYTGSVIGDLNSRRGQIQGQDMRGNANVIQAKVPLMNMFGYVNQLRSFSQGRASYTMQFSHYEQAPSNVAAEVQAKYA</sequence>
<dbReference type="GO" id="GO:0005525">
    <property type="term" value="F:GTP binding"/>
    <property type="evidence" value="ECO:0007669"/>
    <property type="project" value="UniProtKB-UniRule"/>
</dbReference>
<dbReference type="CDD" id="cd01886">
    <property type="entry name" value="EF-G"/>
    <property type="match status" value="1"/>
</dbReference>
<dbReference type="InterPro" id="IPR035647">
    <property type="entry name" value="EFG_III/V"/>
</dbReference>
<evidence type="ECO:0000256" key="7">
    <source>
        <dbReference type="ARBA" id="ARBA00023134"/>
    </source>
</evidence>
<dbReference type="SUPFAM" id="SSF54211">
    <property type="entry name" value="Ribosomal protein S5 domain 2-like"/>
    <property type="match status" value="1"/>
</dbReference>
<evidence type="ECO:0000259" key="10">
    <source>
        <dbReference type="PROSITE" id="PS51722"/>
    </source>
</evidence>
<evidence type="ECO:0000256" key="2">
    <source>
        <dbReference type="ARBA" id="ARBA00017872"/>
    </source>
</evidence>
<dbReference type="InterPro" id="IPR047872">
    <property type="entry name" value="EFG_IV"/>
</dbReference>
<dbReference type="Pfam" id="PF03144">
    <property type="entry name" value="GTP_EFTU_D2"/>
    <property type="match status" value="1"/>
</dbReference>
<dbReference type="InterPro" id="IPR000640">
    <property type="entry name" value="EFG_V-like"/>
</dbReference>
<dbReference type="Pfam" id="PF00679">
    <property type="entry name" value="EFG_C"/>
    <property type="match status" value="1"/>
</dbReference>
<name>A0A2S0N948_9HYPH</name>
<dbReference type="Pfam" id="PF14492">
    <property type="entry name" value="EFG_III"/>
    <property type="match status" value="1"/>
</dbReference>
<evidence type="ECO:0000313" key="11">
    <source>
        <dbReference type="EMBL" id="AVO44665.1"/>
    </source>
</evidence>
<dbReference type="InterPro" id="IPR031157">
    <property type="entry name" value="G_TR_CS"/>
</dbReference>
<dbReference type="PANTHER" id="PTHR43261">
    <property type="entry name" value="TRANSLATION ELONGATION FACTOR G-RELATED"/>
    <property type="match status" value="1"/>
</dbReference>
<dbReference type="CDD" id="cd03713">
    <property type="entry name" value="EFG_mtEFG_C"/>
    <property type="match status" value="1"/>
</dbReference>
<dbReference type="FunFam" id="2.40.30.10:FF:000006">
    <property type="entry name" value="Elongation factor G"/>
    <property type="match status" value="1"/>
</dbReference>
<dbReference type="GO" id="GO:0097216">
    <property type="term" value="F:guanosine tetraphosphate binding"/>
    <property type="evidence" value="ECO:0007669"/>
    <property type="project" value="UniProtKB-ARBA"/>
</dbReference>
<dbReference type="NCBIfam" id="TIGR00231">
    <property type="entry name" value="small_GTP"/>
    <property type="match status" value="1"/>
</dbReference>
<proteinExistence type="inferred from homology"/>
<dbReference type="PROSITE" id="PS00301">
    <property type="entry name" value="G_TR_1"/>
    <property type="match status" value="1"/>
</dbReference>
<keyword evidence="7 9" id="KW-0342">GTP-binding</keyword>
<dbReference type="EMBL" id="CP027668">
    <property type="protein sequence ID" value="AVO44665.1"/>
    <property type="molecule type" value="Genomic_DNA"/>
</dbReference>
<evidence type="ECO:0000256" key="5">
    <source>
        <dbReference type="ARBA" id="ARBA00022768"/>
    </source>
</evidence>
<dbReference type="Gene3D" id="2.40.30.10">
    <property type="entry name" value="Translation factors"/>
    <property type="match status" value="1"/>
</dbReference>
<dbReference type="CDD" id="cd16262">
    <property type="entry name" value="EFG_III"/>
    <property type="match status" value="1"/>
</dbReference>
<dbReference type="InterPro" id="IPR009022">
    <property type="entry name" value="EFG_III"/>
</dbReference>
<dbReference type="NCBIfam" id="TIGR00484">
    <property type="entry name" value="EF-G"/>
    <property type="match status" value="1"/>
</dbReference>
<dbReference type="Gene3D" id="3.30.70.240">
    <property type="match status" value="1"/>
</dbReference>
<dbReference type="InterPro" id="IPR035649">
    <property type="entry name" value="EFG_V"/>
</dbReference>
<dbReference type="Gene3D" id="3.30.70.870">
    <property type="entry name" value="Elongation Factor G (Translational Gtpase), domain 3"/>
    <property type="match status" value="1"/>
</dbReference>
<dbReference type="NCBIfam" id="NF009381">
    <property type="entry name" value="PRK12740.1-5"/>
    <property type="match status" value="1"/>
</dbReference>
<reference evidence="11 12" key="1">
    <citation type="submission" date="2018-03" db="EMBL/GenBank/DDBJ databases">
        <title>Genome sequencing of Phreatobacter sp.</title>
        <authorList>
            <person name="Kim S.-J."/>
            <person name="Heo J."/>
            <person name="Kwon S.-W."/>
        </authorList>
    </citation>
    <scope>NUCLEOTIDE SEQUENCE [LARGE SCALE GENOMIC DNA]</scope>
    <source>
        <strain evidence="11 12">S-12</strain>
    </source>
</reference>
<comment type="function">
    <text evidence="8 9">Catalyzes the GTP-dependent ribosomal translocation step during translation elongation. During this step, the ribosome changes from the pre-translocational (PRE) to the post-translocational (POST) state as the newly formed A-site-bound peptidyl-tRNA and P-site-bound deacylated tRNA move to the P and E sites, respectively. Catalyzes the coordinated movement of the two tRNA molecules, the mRNA and conformational changes in the ribosome.</text>
</comment>
<dbReference type="CDD" id="cd04088">
    <property type="entry name" value="EFG_mtEFG_II"/>
    <property type="match status" value="1"/>
</dbReference>
<protein>
    <recommendedName>
        <fullName evidence="2 9">Elongation factor G</fullName>
        <shortName evidence="9">EF-G</shortName>
    </recommendedName>
</protein>
<keyword evidence="3 9" id="KW-0963">Cytoplasm</keyword>
<dbReference type="InterPro" id="IPR009000">
    <property type="entry name" value="Transl_B-barrel_sf"/>
</dbReference>
<evidence type="ECO:0000313" key="12">
    <source>
        <dbReference type="Proteomes" id="UP000237889"/>
    </source>
</evidence>
<dbReference type="Pfam" id="PF00009">
    <property type="entry name" value="GTP_EFTU"/>
    <property type="match status" value="1"/>
</dbReference>
<dbReference type="KEGG" id="phr:C6569_06115"/>
<keyword evidence="4 9" id="KW-0547">Nucleotide-binding</keyword>
<dbReference type="SMART" id="SM00889">
    <property type="entry name" value="EFG_IV"/>
    <property type="match status" value="1"/>
</dbReference>
<dbReference type="InterPro" id="IPR027417">
    <property type="entry name" value="P-loop_NTPase"/>
</dbReference>
<dbReference type="AlphaFoldDB" id="A0A2S0N948"/>
<dbReference type="Gene3D" id="3.30.230.10">
    <property type="match status" value="1"/>
</dbReference>
<evidence type="ECO:0000256" key="4">
    <source>
        <dbReference type="ARBA" id="ARBA00022741"/>
    </source>
</evidence>
<dbReference type="SUPFAM" id="SSF50447">
    <property type="entry name" value="Translation proteins"/>
    <property type="match status" value="1"/>
</dbReference>
<keyword evidence="6 9" id="KW-0648">Protein biosynthesis</keyword>
<evidence type="ECO:0000256" key="1">
    <source>
        <dbReference type="ARBA" id="ARBA00005870"/>
    </source>
</evidence>
<dbReference type="InterPro" id="IPR000795">
    <property type="entry name" value="T_Tr_GTP-bd_dom"/>
</dbReference>
<keyword evidence="5 9" id="KW-0251">Elongation factor</keyword>
<dbReference type="PRINTS" id="PR00315">
    <property type="entry name" value="ELONGATNFCT"/>
</dbReference>
<comment type="similarity">
    <text evidence="1 9">Belongs to the TRAFAC class translation factor GTPase superfamily. Classic translation factor GTPase family. EF-G/EF-2 subfamily.</text>
</comment>
<dbReference type="OrthoDB" id="9802948at2"/>
<dbReference type="InterPro" id="IPR020568">
    <property type="entry name" value="Ribosomal_Su5_D2-typ_SF"/>
</dbReference>
<dbReference type="InterPro" id="IPR004161">
    <property type="entry name" value="EFTu-like_2"/>
</dbReference>
<dbReference type="Gene3D" id="3.40.50.300">
    <property type="entry name" value="P-loop containing nucleotide triphosphate hydrolases"/>
    <property type="match status" value="1"/>
</dbReference>
<dbReference type="InterPro" id="IPR005517">
    <property type="entry name" value="Transl_elong_EFG/EF2_IV"/>
</dbReference>
<dbReference type="SMART" id="SM00838">
    <property type="entry name" value="EFG_C"/>
    <property type="match status" value="1"/>
</dbReference>
<dbReference type="HAMAP" id="MF_00054_B">
    <property type="entry name" value="EF_G_EF_2_B"/>
    <property type="match status" value="1"/>
</dbReference>
<evidence type="ECO:0000256" key="3">
    <source>
        <dbReference type="ARBA" id="ARBA00022490"/>
    </source>
</evidence>
<dbReference type="GO" id="GO:0003746">
    <property type="term" value="F:translation elongation factor activity"/>
    <property type="evidence" value="ECO:0007669"/>
    <property type="project" value="UniProtKB-UniRule"/>
</dbReference>
<evidence type="ECO:0000256" key="6">
    <source>
        <dbReference type="ARBA" id="ARBA00022917"/>
    </source>
</evidence>
<evidence type="ECO:0000256" key="8">
    <source>
        <dbReference type="ARBA" id="ARBA00024731"/>
    </source>
</evidence>
<dbReference type="CDD" id="cd01434">
    <property type="entry name" value="EFG_mtEFG1_IV"/>
    <property type="match status" value="1"/>
</dbReference>
<feature type="binding site" evidence="9">
    <location>
        <begin position="81"/>
        <end position="85"/>
    </location>
    <ligand>
        <name>GTP</name>
        <dbReference type="ChEBI" id="CHEBI:37565"/>
    </ligand>
</feature>